<dbReference type="EMBL" id="CDMC01000001">
    <property type="protein sequence ID" value="CEL01430.1"/>
    <property type="molecule type" value="Genomic_DNA"/>
</dbReference>
<evidence type="ECO:0000313" key="9">
    <source>
        <dbReference type="EMBL" id="CEL01430.1"/>
    </source>
</evidence>
<dbReference type="Gene3D" id="3.40.50.300">
    <property type="entry name" value="P-loop containing nucleotide triphosphate hydrolases"/>
    <property type="match status" value="1"/>
</dbReference>
<dbReference type="OrthoDB" id="343623at2759"/>
<evidence type="ECO:0000256" key="5">
    <source>
        <dbReference type="ARBA" id="ARBA00023125"/>
    </source>
</evidence>
<dbReference type="InterPro" id="IPR016527">
    <property type="entry name" value="ORC4"/>
</dbReference>
<dbReference type="Proteomes" id="UP000054771">
    <property type="component" value="Unassembled WGS sequence"/>
</dbReference>
<evidence type="ECO:0000256" key="6">
    <source>
        <dbReference type="ARBA" id="ARBA00023242"/>
    </source>
</evidence>
<dbReference type="Pfam" id="PF13191">
    <property type="entry name" value="AAA_16"/>
    <property type="match status" value="1"/>
</dbReference>
<feature type="compositionally biased region" description="Polar residues" evidence="7">
    <location>
        <begin position="42"/>
        <end position="56"/>
    </location>
</feature>
<dbReference type="PANTHER" id="PTHR12087">
    <property type="entry name" value="ORIGIN RECOGNITION COMPLEX SUBUNIT 4"/>
    <property type="match status" value="1"/>
</dbReference>
<feature type="domain" description="AAA+ ATPase" evidence="8">
    <location>
        <begin position="293"/>
        <end position="467"/>
    </location>
</feature>
<dbReference type="GO" id="GO:0006270">
    <property type="term" value="P:DNA replication initiation"/>
    <property type="evidence" value="ECO:0007669"/>
    <property type="project" value="TreeGrafter"/>
</dbReference>
<keyword evidence="4" id="KW-0235">DNA replication</keyword>
<dbReference type="GO" id="GO:0005664">
    <property type="term" value="C:nuclear origin of replication recognition complex"/>
    <property type="evidence" value="ECO:0007669"/>
    <property type="project" value="TreeGrafter"/>
</dbReference>
<evidence type="ECO:0000256" key="7">
    <source>
        <dbReference type="SAM" id="MobiDB-lite"/>
    </source>
</evidence>
<evidence type="ECO:0000256" key="1">
    <source>
        <dbReference type="ARBA" id="ARBA00004123"/>
    </source>
</evidence>
<dbReference type="AlphaFoldDB" id="A0A0U5FQF6"/>
<keyword evidence="5" id="KW-0238">DNA-binding</keyword>
<comment type="similarity">
    <text evidence="2">Belongs to the ORC4 family.</text>
</comment>
<reference evidence="10" key="1">
    <citation type="journal article" date="2016" name="Genome Announc.">
        <title>Draft genome sequences of fungus Aspergillus calidoustus.</title>
        <authorList>
            <person name="Horn F."/>
            <person name="Linde J."/>
            <person name="Mattern D.J."/>
            <person name="Walther G."/>
            <person name="Guthke R."/>
            <person name="Scherlach K."/>
            <person name="Martin K."/>
            <person name="Brakhage A.A."/>
            <person name="Petzke L."/>
            <person name="Valiante V."/>
        </authorList>
    </citation>
    <scope>NUCLEOTIDE SEQUENCE [LARGE SCALE GENOMIC DNA]</scope>
    <source>
        <strain evidence="10">SF006504</strain>
    </source>
</reference>
<accession>A0A0U5FQF6</accession>
<proteinExistence type="inferred from homology"/>
<dbReference type="SUPFAM" id="SSF52540">
    <property type="entry name" value="P-loop containing nucleoside triphosphate hydrolases"/>
    <property type="match status" value="1"/>
</dbReference>
<organism evidence="9 10">
    <name type="scientific">Aspergillus calidoustus</name>
    <dbReference type="NCBI Taxonomy" id="454130"/>
    <lineage>
        <taxon>Eukaryota</taxon>
        <taxon>Fungi</taxon>
        <taxon>Dikarya</taxon>
        <taxon>Ascomycota</taxon>
        <taxon>Pezizomycotina</taxon>
        <taxon>Eurotiomycetes</taxon>
        <taxon>Eurotiomycetidae</taxon>
        <taxon>Eurotiales</taxon>
        <taxon>Aspergillaceae</taxon>
        <taxon>Aspergillus</taxon>
        <taxon>Aspergillus subgen. Nidulantes</taxon>
    </lineage>
</organism>
<dbReference type="Pfam" id="PF14629">
    <property type="entry name" value="ORC4_C"/>
    <property type="match status" value="1"/>
</dbReference>
<evidence type="ECO:0000256" key="4">
    <source>
        <dbReference type="ARBA" id="ARBA00022705"/>
    </source>
</evidence>
<dbReference type="PANTHER" id="PTHR12087:SF0">
    <property type="entry name" value="ORIGIN RECOGNITION COMPLEX SUBUNIT 4"/>
    <property type="match status" value="1"/>
</dbReference>
<keyword evidence="6" id="KW-0539">Nucleus</keyword>
<protein>
    <recommendedName>
        <fullName evidence="3">Origin recognition complex subunit 4</fullName>
    </recommendedName>
</protein>
<keyword evidence="10" id="KW-1185">Reference proteome</keyword>
<dbReference type="InterPro" id="IPR027417">
    <property type="entry name" value="P-loop_NTPase"/>
</dbReference>
<dbReference type="OMA" id="MWRQLGR"/>
<evidence type="ECO:0000259" key="8">
    <source>
        <dbReference type="SMART" id="SM00382"/>
    </source>
</evidence>
<dbReference type="InterPro" id="IPR003593">
    <property type="entry name" value="AAA+_ATPase"/>
</dbReference>
<feature type="compositionally biased region" description="Basic and acidic residues" evidence="7">
    <location>
        <begin position="24"/>
        <end position="41"/>
    </location>
</feature>
<feature type="compositionally biased region" description="Basic residues" evidence="7">
    <location>
        <begin position="148"/>
        <end position="164"/>
    </location>
</feature>
<feature type="region of interest" description="Disordered" evidence="7">
    <location>
        <begin position="1"/>
        <end position="193"/>
    </location>
</feature>
<feature type="compositionally biased region" description="Acidic residues" evidence="7">
    <location>
        <begin position="112"/>
        <end position="139"/>
    </location>
</feature>
<dbReference type="STRING" id="454130.A0A0U5FQF6"/>
<name>A0A0U5FQF6_ASPCI</name>
<dbReference type="FunFam" id="3.40.50.300:FF:001597">
    <property type="entry name" value="Origin recognition complex subunit Orc4"/>
    <property type="match status" value="1"/>
</dbReference>
<dbReference type="CDD" id="cd00009">
    <property type="entry name" value="AAA"/>
    <property type="match status" value="1"/>
</dbReference>
<dbReference type="SMART" id="SM00382">
    <property type="entry name" value="AAA"/>
    <property type="match status" value="1"/>
</dbReference>
<evidence type="ECO:0000256" key="3">
    <source>
        <dbReference type="ARBA" id="ARBA00019083"/>
    </source>
</evidence>
<dbReference type="InterPro" id="IPR041664">
    <property type="entry name" value="AAA_16"/>
</dbReference>
<dbReference type="InterPro" id="IPR032705">
    <property type="entry name" value="ORC4_C"/>
</dbReference>
<gene>
    <name evidence="9" type="ORF">ASPCAL01013</name>
</gene>
<comment type="subcellular location">
    <subcellularLocation>
        <location evidence="1">Nucleus</location>
    </subcellularLocation>
</comment>
<evidence type="ECO:0000313" key="10">
    <source>
        <dbReference type="Proteomes" id="UP000054771"/>
    </source>
</evidence>
<evidence type="ECO:0000256" key="2">
    <source>
        <dbReference type="ARBA" id="ARBA00005334"/>
    </source>
</evidence>
<dbReference type="GO" id="GO:0003688">
    <property type="term" value="F:DNA replication origin binding"/>
    <property type="evidence" value="ECO:0007669"/>
    <property type="project" value="TreeGrafter"/>
</dbReference>
<sequence length="737" mass="80262">MKDPRSAKRRRVSDAAAVDEDGDIEMHDDGTTPQKEVDDNNRATTPTPSRTGLRSSGRQRKAPQRYEDEPVQTQSARKRRAGNTSTPARATPRSTRGKSHVSETGSEKGVEEGEESKDDEEEEEEPSEAEPEPDSDSDPEVGPGSPKPRARRAAATRARPKRASVRFTDTDGGASKAVNGDGEGQSPAAADDFQDGLDDLVSMQLQQDLVQDYTNGGAHRIEEGEAIVAEEPLPPYAEQFQQLVQGGYAKEVRLLTKTVISKLNGKRLVPLKGLENEYHKVHQLLEQTITVGEGNSLLLLGSRGSGKTAIIETIVCSLAKEHKNDFHVVRLNGFLHTDDRLALREIWRQLGRETDTAEEAGKVTSYADTMATLLALLSHPEELRGSADDQDGTTTRTAKSIVIVLDEFDLFVTHPRQTLLYNLFDIAQARKAPLAVLGVTTKVDVTEALEKRVKSRFSHRSVYVPLPRTFEVFSDACLAGLDLADDETPEFLEGFDSDELSIAKSEAWRTALERWRVYLQGLWADPAFQTHLRRIYHQTKSIKEFFTSALIGITDLHHSTIANTTSPFPTTAVAVPTPATFSDNLLSCPDPPPLPFSASISNSSSPSSLPLSLLLAATRLAALYDPSLESAAQTQQQADLAPLALSFPAAYAEYVRLLTSAKTSASVSGASVTPGRVWGRDVAREAWERLVSWGLISPVGGGSGTADGRMFRVEISLEEVVGMAGSGGSLGRWWRDA</sequence>
<feature type="compositionally biased region" description="Polar residues" evidence="7">
    <location>
        <begin position="82"/>
        <end position="94"/>
    </location>
</feature>